<keyword evidence="3" id="KW-1185">Reference proteome</keyword>
<evidence type="ECO:0000313" key="3">
    <source>
        <dbReference type="Proteomes" id="UP000729402"/>
    </source>
</evidence>
<evidence type="ECO:0008006" key="4">
    <source>
        <dbReference type="Google" id="ProtNLM"/>
    </source>
</evidence>
<evidence type="ECO:0000256" key="1">
    <source>
        <dbReference type="SAM" id="MobiDB-lite"/>
    </source>
</evidence>
<sequence length="91" mass="9670">MELATGRRAVDGGEEECLVEWGRRMAKEGWPAKEEASSNTVLWDLFTLGMRCTADAPQERPDMPDVLASLLDISQSGGASSSSHSDGGAGE</sequence>
<dbReference type="OrthoDB" id="676979at2759"/>
<name>A0A8J5W690_ZIZPA</name>
<protein>
    <recommendedName>
        <fullName evidence="4">Serine-threonine/tyrosine-protein kinase catalytic domain-containing protein</fullName>
    </recommendedName>
</protein>
<dbReference type="Proteomes" id="UP000729402">
    <property type="component" value="Unassembled WGS sequence"/>
</dbReference>
<feature type="compositionally biased region" description="Low complexity" evidence="1">
    <location>
        <begin position="74"/>
        <end position="91"/>
    </location>
</feature>
<comment type="caution">
    <text evidence="2">The sequence shown here is derived from an EMBL/GenBank/DDBJ whole genome shotgun (WGS) entry which is preliminary data.</text>
</comment>
<reference evidence="2" key="1">
    <citation type="journal article" date="2021" name="bioRxiv">
        <title>Whole Genome Assembly and Annotation of Northern Wild Rice, Zizania palustris L., Supports a Whole Genome Duplication in the Zizania Genus.</title>
        <authorList>
            <person name="Haas M."/>
            <person name="Kono T."/>
            <person name="Macchietto M."/>
            <person name="Millas R."/>
            <person name="McGilp L."/>
            <person name="Shao M."/>
            <person name="Duquette J."/>
            <person name="Hirsch C.N."/>
            <person name="Kimball J."/>
        </authorList>
    </citation>
    <scope>NUCLEOTIDE SEQUENCE</scope>
    <source>
        <tissue evidence="2">Fresh leaf tissue</tissue>
    </source>
</reference>
<reference evidence="2" key="2">
    <citation type="submission" date="2021-02" db="EMBL/GenBank/DDBJ databases">
        <authorList>
            <person name="Kimball J.A."/>
            <person name="Haas M.W."/>
            <person name="Macchietto M."/>
            <person name="Kono T."/>
            <person name="Duquette J."/>
            <person name="Shao M."/>
        </authorList>
    </citation>
    <scope>NUCLEOTIDE SEQUENCE</scope>
    <source>
        <tissue evidence="2">Fresh leaf tissue</tissue>
    </source>
</reference>
<dbReference type="AlphaFoldDB" id="A0A8J5W690"/>
<accession>A0A8J5W690</accession>
<feature type="region of interest" description="Disordered" evidence="1">
    <location>
        <begin position="72"/>
        <end position="91"/>
    </location>
</feature>
<gene>
    <name evidence="2" type="ORF">GUJ93_ZPchr0007g6297</name>
</gene>
<organism evidence="2 3">
    <name type="scientific">Zizania palustris</name>
    <name type="common">Northern wild rice</name>
    <dbReference type="NCBI Taxonomy" id="103762"/>
    <lineage>
        <taxon>Eukaryota</taxon>
        <taxon>Viridiplantae</taxon>
        <taxon>Streptophyta</taxon>
        <taxon>Embryophyta</taxon>
        <taxon>Tracheophyta</taxon>
        <taxon>Spermatophyta</taxon>
        <taxon>Magnoliopsida</taxon>
        <taxon>Liliopsida</taxon>
        <taxon>Poales</taxon>
        <taxon>Poaceae</taxon>
        <taxon>BOP clade</taxon>
        <taxon>Oryzoideae</taxon>
        <taxon>Oryzeae</taxon>
        <taxon>Zizaniinae</taxon>
        <taxon>Zizania</taxon>
    </lineage>
</organism>
<proteinExistence type="predicted"/>
<dbReference type="EMBL" id="JAAALK010000282">
    <property type="protein sequence ID" value="KAG8079879.1"/>
    <property type="molecule type" value="Genomic_DNA"/>
</dbReference>
<evidence type="ECO:0000313" key="2">
    <source>
        <dbReference type="EMBL" id="KAG8079879.1"/>
    </source>
</evidence>